<name>A0ABW5BWP0_9BACI</name>
<dbReference type="EC" id="2.3.1.-" evidence="2"/>
<keyword evidence="3" id="KW-1185">Reference proteome</keyword>
<keyword evidence="2" id="KW-0012">Acyltransferase</keyword>
<dbReference type="Proteomes" id="UP001597318">
    <property type="component" value="Unassembled WGS sequence"/>
</dbReference>
<proteinExistence type="predicted"/>
<dbReference type="RefSeq" id="WP_247341066.1">
    <property type="nucleotide sequence ID" value="NZ_CP095550.1"/>
</dbReference>
<dbReference type="PANTHER" id="PTHR31143:SF2">
    <property type="entry name" value="FR47-LIKE DOMAIN-CONTAINING PROTEIN-RELATED"/>
    <property type="match status" value="1"/>
</dbReference>
<dbReference type="InterPro" id="IPR016181">
    <property type="entry name" value="Acyl_CoA_acyltransferase"/>
</dbReference>
<dbReference type="Gene3D" id="3.40.630.30">
    <property type="match status" value="1"/>
</dbReference>
<keyword evidence="2" id="KW-0808">Transferase</keyword>
<organism evidence="2 3">
    <name type="scientific">Metabacillus endolithicus</name>
    <dbReference type="NCBI Taxonomy" id="1535204"/>
    <lineage>
        <taxon>Bacteria</taxon>
        <taxon>Bacillati</taxon>
        <taxon>Bacillota</taxon>
        <taxon>Bacilli</taxon>
        <taxon>Bacillales</taxon>
        <taxon>Bacillaceae</taxon>
        <taxon>Metabacillus</taxon>
    </lineage>
</organism>
<sequence>MSFSHDTGSEILPVFAHSVLDELIKGEIIQQNNCSLISTSSGIFVVSGEPDIDFFKHTILPIYENKKQKNERFTLFSSSPEWDKLLTNKATNEFKQYKRFSYFFNTQRYSSLKLDELRDGYEVRRFNEDAMNRSLEFNEVYIKEYWGSVSRFLQHGFGYFISYKDKIVSESISIFTSENYAEIDVATSSNFSGMGLATHVSAAFIKHCLEHDKVPRWDCDIHNLGSIYLAQKLGFENPRMYSIFVKR</sequence>
<comment type="caution">
    <text evidence="2">The sequence shown here is derived from an EMBL/GenBank/DDBJ whole genome shotgun (WGS) entry which is preliminary data.</text>
</comment>
<accession>A0ABW5BWP0</accession>
<gene>
    <name evidence="2" type="ORF">ACFSKK_06495</name>
</gene>
<evidence type="ECO:0000313" key="2">
    <source>
        <dbReference type="EMBL" id="MFD2213340.1"/>
    </source>
</evidence>
<feature type="domain" description="N-acetyltransferase" evidence="1">
    <location>
        <begin position="121"/>
        <end position="247"/>
    </location>
</feature>
<dbReference type="PROSITE" id="PS51186">
    <property type="entry name" value="GNAT"/>
    <property type="match status" value="1"/>
</dbReference>
<dbReference type="SUPFAM" id="SSF55729">
    <property type="entry name" value="Acyl-CoA N-acyltransferases (Nat)"/>
    <property type="match status" value="1"/>
</dbReference>
<protein>
    <submittedName>
        <fullName evidence="2">GNAT family N-acetyltransferase</fullName>
        <ecNumber evidence="2">2.3.1.-</ecNumber>
    </submittedName>
</protein>
<dbReference type="InterPro" id="IPR027365">
    <property type="entry name" value="GNAT_acetyltra_YdfB-like"/>
</dbReference>
<evidence type="ECO:0000259" key="1">
    <source>
        <dbReference type="PROSITE" id="PS51186"/>
    </source>
</evidence>
<dbReference type="GO" id="GO:0016746">
    <property type="term" value="F:acyltransferase activity"/>
    <property type="evidence" value="ECO:0007669"/>
    <property type="project" value="UniProtKB-KW"/>
</dbReference>
<evidence type="ECO:0000313" key="3">
    <source>
        <dbReference type="Proteomes" id="UP001597318"/>
    </source>
</evidence>
<reference evidence="3" key="1">
    <citation type="journal article" date="2019" name="Int. J. Syst. Evol. Microbiol.">
        <title>The Global Catalogue of Microorganisms (GCM) 10K type strain sequencing project: providing services to taxonomists for standard genome sequencing and annotation.</title>
        <authorList>
            <consortium name="The Broad Institute Genomics Platform"/>
            <consortium name="The Broad Institute Genome Sequencing Center for Infectious Disease"/>
            <person name="Wu L."/>
            <person name="Ma J."/>
        </authorList>
    </citation>
    <scope>NUCLEOTIDE SEQUENCE [LARGE SCALE GENOMIC DNA]</scope>
    <source>
        <strain evidence="3">CGMCC 1.15474</strain>
    </source>
</reference>
<dbReference type="Pfam" id="PF12746">
    <property type="entry name" value="GNAT_acetyltran"/>
    <property type="match status" value="1"/>
</dbReference>
<dbReference type="PANTHER" id="PTHR31143">
    <property type="match status" value="1"/>
</dbReference>
<dbReference type="InterPro" id="IPR000182">
    <property type="entry name" value="GNAT_dom"/>
</dbReference>
<dbReference type="EMBL" id="JBHUIK010000001">
    <property type="protein sequence ID" value="MFD2213340.1"/>
    <property type="molecule type" value="Genomic_DNA"/>
</dbReference>